<keyword evidence="3" id="KW-1185">Reference proteome</keyword>
<dbReference type="InterPro" id="IPR013762">
    <property type="entry name" value="Integrase-like_cat_sf"/>
</dbReference>
<reference evidence="2 3" key="1">
    <citation type="submission" date="2020-10" db="EMBL/GenBank/DDBJ databases">
        <title>Sequencing the genomes of 1000 actinobacteria strains.</title>
        <authorList>
            <person name="Klenk H.-P."/>
        </authorList>
    </citation>
    <scope>NUCLEOTIDE SEQUENCE [LARGE SCALE GENOMIC DNA]</scope>
    <source>
        <strain evidence="2 3">DSM 43173</strain>
    </source>
</reference>
<evidence type="ECO:0000313" key="3">
    <source>
        <dbReference type="Proteomes" id="UP000633509"/>
    </source>
</evidence>
<comment type="caution">
    <text evidence="2">The sequence shown here is derived from an EMBL/GenBank/DDBJ whole genome shotgun (WGS) entry which is preliminary data.</text>
</comment>
<gene>
    <name evidence="2" type="ORF">H4W80_010581</name>
</gene>
<accession>A0ABR9MHD8</accession>
<name>A0ABR9MHD8_9ACTN</name>
<evidence type="ECO:0000256" key="1">
    <source>
        <dbReference type="ARBA" id="ARBA00023172"/>
    </source>
</evidence>
<sequence length="175" mass="19984">MFPALRALGITVELTLEVLQEMGVFVDDRLPAFDRWLEAKLEGLAPGIRDDVEAWARALRDGAPRIKPRNIKSVWIQVNRLRPTLLHWSDRYGHLREVTREAATTPAARLVLMLAAVHAARTGAIRSLLLDDVDLGNRRLTIAGRTRPIDEFTDQILLEWLDYRRTRSEQPILTC</sequence>
<dbReference type="Proteomes" id="UP000633509">
    <property type="component" value="Unassembled WGS sequence"/>
</dbReference>
<keyword evidence="1" id="KW-0233">DNA recombination</keyword>
<dbReference type="EMBL" id="JADBEK010000001">
    <property type="protein sequence ID" value="MBE1592323.1"/>
    <property type="molecule type" value="Genomic_DNA"/>
</dbReference>
<evidence type="ECO:0000313" key="2">
    <source>
        <dbReference type="EMBL" id="MBE1592323.1"/>
    </source>
</evidence>
<dbReference type="InterPro" id="IPR011010">
    <property type="entry name" value="DNA_brk_join_enz"/>
</dbReference>
<proteinExistence type="predicted"/>
<protein>
    <submittedName>
        <fullName evidence="2">Integrase</fullName>
    </submittedName>
</protein>
<dbReference type="SUPFAM" id="SSF56349">
    <property type="entry name" value="DNA breaking-rejoining enzymes"/>
    <property type="match status" value="1"/>
</dbReference>
<dbReference type="Gene3D" id="1.10.443.10">
    <property type="entry name" value="Intergrase catalytic core"/>
    <property type="match status" value="1"/>
</dbReference>
<organism evidence="2 3">
    <name type="scientific">Nonomuraea angiospora</name>
    <dbReference type="NCBI Taxonomy" id="46172"/>
    <lineage>
        <taxon>Bacteria</taxon>
        <taxon>Bacillati</taxon>
        <taxon>Actinomycetota</taxon>
        <taxon>Actinomycetes</taxon>
        <taxon>Streptosporangiales</taxon>
        <taxon>Streptosporangiaceae</taxon>
        <taxon>Nonomuraea</taxon>
    </lineage>
</organism>
<dbReference type="RefSeq" id="WP_192791874.1">
    <property type="nucleotide sequence ID" value="NZ_JADBEK010000001.1"/>
</dbReference>